<dbReference type="PANTHER" id="PTHR13966">
    <property type="entry name" value="ENDONUCLEASE RELATED"/>
    <property type="match status" value="1"/>
</dbReference>
<keyword evidence="3 10" id="KW-0540">Nuclease</keyword>
<feature type="active site" description="Proton acceptor" evidence="8">
    <location>
        <position position="122"/>
    </location>
</feature>
<keyword evidence="4 9" id="KW-0479">Metal-binding</keyword>
<evidence type="ECO:0000256" key="3">
    <source>
        <dbReference type="ARBA" id="ARBA00022722"/>
    </source>
</evidence>
<dbReference type="SUPFAM" id="SSF54060">
    <property type="entry name" value="His-Me finger endonucleases"/>
    <property type="match status" value="1"/>
</dbReference>
<reference evidence="13" key="1">
    <citation type="submission" date="2024-06" db="EMBL/GenBank/DDBJ databases">
        <title>Draft Genome Sequence of Deinococcus sonorensis Type Strain KR-87, a Biofilm Producing Representative of the Genus Deinococcus.</title>
        <authorList>
            <person name="Boren L.S."/>
            <person name="Grosso R.A."/>
            <person name="Hugenberg-Cox A.N."/>
            <person name="Hill J.T.E."/>
            <person name="Albert C.M."/>
            <person name="Tuohy J.M."/>
        </authorList>
    </citation>
    <scope>NUCLEOTIDE SEQUENCE</scope>
    <source>
        <strain evidence="13">KR-87</strain>
    </source>
</reference>
<evidence type="ECO:0000256" key="7">
    <source>
        <dbReference type="ARBA" id="ARBA00022842"/>
    </source>
</evidence>
<evidence type="ECO:0000256" key="6">
    <source>
        <dbReference type="ARBA" id="ARBA00022801"/>
    </source>
</evidence>
<dbReference type="EMBL" id="CP158299">
    <property type="protein sequence ID" value="XBV85396.1"/>
    <property type="molecule type" value="Genomic_DNA"/>
</dbReference>
<dbReference type="PROSITE" id="PS01070">
    <property type="entry name" value="NUCLEASE_NON_SPEC"/>
    <property type="match status" value="1"/>
</dbReference>
<evidence type="ECO:0000256" key="2">
    <source>
        <dbReference type="ARBA" id="ARBA00010052"/>
    </source>
</evidence>
<dbReference type="Pfam" id="PF01223">
    <property type="entry name" value="Endonuclease_NS"/>
    <property type="match status" value="1"/>
</dbReference>
<dbReference type="CDD" id="cd00091">
    <property type="entry name" value="NUC"/>
    <property type="match status" value="1"/>
</dbReference>
<dbReference type="GO" id="GO:0003676">
    <property type="term" value="F:nucleic acid binding"/>
    <property type="evidence" value="ECO:0007669"/>
    <property type="project" value="InterPro"/>
</dbReference>
<evidence type="ECO:0000256" key="1">
    <source>
        <dbReference type="ARBA" id="ARBA00001946"/>
    </source>
</evidence>
<evidence type="ECO:0000256" key="5">
    <source>
        <dbReference type="ARBA" id="ARBA00022759"/>
    </source>
</evidence>
<evidence type="ECO:0000256" key="8">
    <source>
        <dbReference type="PIRSR" id="PIRSR640255-1"/>
    </source>
</evidence>
<evidence type="ECO:0000259" key="11">
    <source>
        <dbReference type="SMART" id="SM00477"/>
    </source>
</evidence>
<feature type="binding site" evidence="9">
    <location>
        <position position="153"/>
    </location>
    <ligand>
        <name>Mg(2+)</name>
        <dbReference type="ChEBI" id="CHEBI:18420"/>
        <note>catalytic</note>
    </ligand>
</feature>
<evidence type="ECO:0000256" key="4">
    <source>
        <dbReference type="ARBA" id="ARBA00022723"/>
    </source>
</evidence>
<dbReference type="Gene3D" id="3.40.570.10">
    <property type="entry name" value="Extracellular Endonuclease, subunit A"/>
    <property type="match status" value="1"/>
</dbReference>
<dbReference type="InterPro" id="IPR018524">
    <property type="entry name" value="DNA/RNA_endonuclease_AS"/>
</dbReference>
<dbReference type="SMART" id="SM00892">
    <property type="entry name" value="Endonuclease_NS"/>
    <property type="match status" value="1"/>
</dbReference>
<dbReference type="InterPro" id="IPR020821">
    <property type="entry name" value="ENPP1-3/EXOG-like_nuc-like"/>
</dbReference>
<keyword evidence="7" id="KW-0460">Magnesium</keyword>
<comment type="cofactor">
    <cofactor evidence="1 10">
        <name>Mg(2+)</name>
        <dbReference type="ChEBI" id="CHEBI:18420"/>
    </cofactor>
</comment>
<dbReference type="PANTHER" id="PTHR13966:SF5">
    <property type="entry name" value="ENDONUCLEASE G, MITOCHONDRIAL"/>
    <property type="match status" value="1"/>
</dbReference>
<sequence>MNSRQLRNLISLLVVILVAVVGYFQSRQGGGGGGRTDACQDEFRAGQPTSSVAGVRVLCRVEYVSLYDPARKVPLVVGEYLRPDEFQGDVERNDAFQPDPELPAGQRAELSDYQGSGLDRGHMAPAADFSSSETSMTESFYLSNMVPQNSTLNRGLWASLEAAARSCARQQNGVYVLTGPVFQGRTRAIGPDKVAVPSSVYKIVVSGNEARAWLVPNKAVSRSGLSRYATTVDQLQQLSGLTFFPQGGVTTSAQGTFCAQAFGS</sequence>
<proteinExistence type="inferred from homology"/>
<protein>
    <recommendedName>
        <fullName evidence="10">Endonuclease</fullName>
        <ecNumber evidence="10">3.1.30.-</ecNumber>
    </recommendedName>
</protein>
<dbReference type="AlphaFoldDB" id="A0AAU7UAR0"/>
<organism evidence="13">
    <name type="scientific">Deinococcus sonorensis KR-87</name>
    <dbReference type="NCBI Taxonomy" id="694439"/>
    <lineage>
        <taxon>Bacteria</taxon>
        <taxon>Thermotogati</taxon>
        <taxon>Deinococcota</taxon>
        <taxon>Deinococci</taxon>
        <taxon>Deinococcales</taxon>
        <taxon>Deinococcaceae</taxon>
        <taxon>Deinococcus</taxon>
    </lineage>
</organism>
<dbReference type="InterPro" id="IPR044929">
    <property type="entry name" value="DNA/RNA_non-sp_Endonuclease_sf"/>
</dbReference>
<name>A0AAU7UAR0_9DEIO</name>
<evidence type="ECO:0000259" key="12">
    <source>
        <dbReference type="SMART" id="SM00892"/>
    </source>
</evidence>
<keyword evidence="5 10" id="KW-0255">Endonuclease</keyword>
<dbReference type="GO" id="GO:0046872">
    <property type="term" value="F:metal ion binding"/>
    <property type="evidence" value="ECO:0007669"/>
    <property type="project" value="UniProtKB-KW"/>
</dbReference>
<dbReference type="InterPro" id="IPR044925">
    <property type="entry name" value="His-Me_finger_sf"/>
</dbReference>
<keyword evidence="6 10" id="KW-0378">Hydrolase</keyword>
<evidence type="ECO:0000256" key="9">
    <source>
        <dbReference type="PIRSR" id="PIRSR640255-2"/>
    </source>
</evidence>
<dbReference type="GO" id="GO:0004519">
    <property type="term" value="F:endonuclease activity"/>
    <property type="evidence" value="ECO:0007669"/>
    <property type="project" value="UniProtKB-UniRule"/>
</dbReference>
<dbReference type="InterPro" id="IPR001604">
    <property type="entry name" value="Endo_G_ENPP1-like_dom"/>
</dbReference>
<dbReference type="RefSeq" id="WP_350243433.1">
    <property type="nucleotide sequence ID" value="NZ_CP158299.1"/>
</dbReference>
<dbReference type="KEGG" id="dsc:ABOD76_18475"/>
<comment type="similarity">
    <text evidence="2 10">Belongs to the DNA/RNA non-specific endonuclease family.</text>
</comment>
<dbReference type="SMART" id="SM00477">
    <property type="entry name" value="NUC"/>
    <property type="match status" value="1"/>
</dbReference>
<evidence type="ECO:0000313" key="13">
    <source>
        <dbReference type="EMBL" id="XBV85396.1"/>
    </source>
</evidence>
<accession>A0AAU7UAR0</accession>
<gene>
    <name evidence="13" type="ORF">ABOD76_18475</name>
</gene>
<feature type="domain" description="DNA/RNA non-specific endonuclease/pyrophosphatase/phosphodiesterase" evidence="12">
    <location>
        <begin position="59"/>
        <end position="250"/>
    </location>
</feature>
<dbReference type="GO" id="GO:0016787">
    <property type="term" value="F:hydrolase activity"/>
    <property type="evidence" value="ECO:0007669"/>
    <property type="project" value="UniProtKB-KW"/>
</dbReference>
<dbReference type="InterPro" id="IPR040255">
    <property type="entry name" value="Non-specific_endonuclease"/>
</dbReference>
<dbReference type="EC" id="3.1.30.-" evidence="10"/>
<feature type="domain" description="ENPP1-3/EXOG-like endonuclease/phosphodiesterase" evidence="11">
    <location>
        <begin position="60"/>
        <end position="250"/>
    </location>
</feature>
<evidence type="ECO:0000256" key="10">
    <source>
        <dbReference type="RuleBase" id="RU366055"/>
    </source>
</evidence>